<evidence type="ECO:0000313" key="3">
    <source>
        <dbReference type="EMBL" id="PRO73496.1"/>
    </source>
</evidence>
<evidence type="ECO:0000313" key="4">
    <source>
        <dbReference type="Proteomes" id="UP000238949"/>
    </source>
</evidence>
<organism evidence="3 4">
    <name type="scientific">Alteromonas alba</name>
    <dbReference type="NCBI Taxonomy" id="2079529"/>
    <lineage>
        <taxon>Bacteria</taxon>
        <taxon>Pseudomonadati</taxon>
        <taxon>Pseudomonadota</taxon>
        <taxon>Gammaproteobacteria</taxon>
        <taxon>Alteromonadales</taxon>
        <taxon>Alteromonadaceae</taxon>
        <taxon>Alteromonas/Salinimonas group</taxon>
        <taxon>Alteromonas</taxon>
    </lineage>
</organism>
<keyword evidence="2" id="KW-0472">Membrane</keyword>
<dbReference type="Proteomes" id="UP000238949">
    <property type="component" value="Unassembled WGS sequence"/>
</dbReference>
<name>A0A2S9VAM3_9ALTE</name>
<comment type="caution">
    <text evidence="3">The sequence shown here is derived from an EMBL/GenBank/DDBJ whole genome shotgun (WGS) entry which is preliminary data.</text>
</comment>
<keyword evidence="1" id="KW-0175">Coiled coil</keyword>
<dbReference type="AlphaFoldDB" id="A0A2S9VAM3"/>
<proteinExistence type="predicted"/>
<feature type="transmembrane region" description="Helical" evidence="2">
    <location>
        <begin position="28"/>
        <end position="47"/>
    </location>
</feature>
<evidence type="ECO:0000256" key="1">
    <source>
        <dbReference type="SAM" id="Coils"/>
    </source>
</evidence>
<keyword evidence="2" id="KW-1133">Transmembrane helix</keyword>
<gene>
    <name evidence="3" type="ORF">C6Y40_11315</name>
</gene>
<keyword evidence="2" id="KW-0812">Transmembrane</keyword>
<reference evidence="4" key="1">
    <citation type="journal article" date="2020" name="Int. J. Syst. Evol. Microbiol.">
        <title>Alteromonas alba sp. nov., a marine bacterium isolated from the seawater of the West Pacific Ocean.</title>
        <authorList>
            <person name="Sun C."/>
            <person name="Wu Y.-H."/>
            <person name="Xamxidin M."/>
            <person name="Cheng H."/>
            <person name="Xu X.-W."/>
        </authorList>
    </citation>
    <scope>NUCLEOTIDE SEQUENCE [LARGE SCALE GENOMIC DNA]</scope>
    <source>
        <strain evidence="4">190</strain>
    </source>
</reference>
<sequence>MRLIFSTAMLVLSLVGLGFAVYFKEWTAFFISIPFTLQFAYIVYDAYQDYVQLREEVEHLKQQNVKLRKLLSNRGDRK</sequence>
<dbReference type="EMBL" id="PVNP01000112">
    <property type="protein sequence ID" value="PRO73496.1"/>
    <property type="molecule type" value="Genomic_DNA"/>
</dbReference>
<evidence type="ECO:0000256" key="2">
    <source>
        <dbReference type="SAM" id="Phobius"/>
    </source>
</evidence>
<keyword evidence="4" id="KW-1185">Reference proteome</keyword>
<accession>A0A2S9VAM3</accession>
<protein>
    <submittedName>
        <fullName evidence="3">Uncharacterized protein</fullName>
    </submittedName>
</protein>
<feature type="coiled-coil region" evidence="1">
    <location>
        <begin position="43"/>
        <end position="70"/>
    </location>
</feature>